<evidence type="ECO:0000256" key="3">
    <source>
        <dbReference type="ARBA" id="ARBA00022777"/>
    </source>
</evidence>
<dbReference type="Proteomes" id="UP000248857">
    <property type="component" value="Unassembled WGS sequence"/>
</dbReference>
<dbReference type="SUPFAM" id="SSF56112">
    <property type="entry name" value="Protein kinase-like (PK-like)"/>
    <property type="match status" value="1"/>
</dbReference>
<dbReference type="PANTHER" id="PTHR43289">
    <property type="entry name" value="MITOGEN-ACTIVATED PROTEIN KINASE KINASE KINASE 20-RELATED"/>
    <property type="match status" value="1"/>
</dbReference>
<evidence type="ECO:0000313" key="8">
    <source>
        <dbReference type="Proteomes" id="UP000248857"/>
    </source>
</evidence>
<dbReference type="OrthoDB" id="9788659at2"/>
<dbReference type="GO" id="GO:0004674">
    <property type="term" value="F:protein serine/threonine kinase activity"/>
    <property type="evidence" value="ECO:0007669"/>
    <property type="project" value="UniProtKB-EC"/>
</dbReference>
<dbReference type="InterPro" id="IPR011009">
    <property type="entry name" value="Kinase-like_dom_sf"/>
</dbReference>
<dbReference type="PROSITE" id="PS00108">
    <property type="entry name" value="PROTEIN_KINASE_ST"/>
    <property type="match status" value="1"/>
</dbReference>
<dbReference type="RefSeq" id="WP_110986053.1">
    <property type="nucleotide sequence ID" value="NZ_CAWNWM010000005.1"/>
</dbReference>
<dbReference type="GO" id="GO:0005524">
    <property type="term" value="F:ATP binding"/>
    <property type="evidence" value="ECO:0007669"/>
    <property type="project" value="UniProtKB-UniRule"/>
</dbReference>
<dbReference type="InterPro" id="IPR008271">
    <property type="entry name" value="Ser/Thr_kinase_AS"/>
</dbReference>
<organism evidence="7 8">
    <name type="scientific">Acaryochloris thomasi RCC1774</name>
    <dbReference type="NCBI Taxonomy" id="1764569"/>
    <lineage>
        <taxon>Bacteria</taxon>
        <taxon>Bacillati</taxon>
        <taxon>Cyanobacteriota</taxon>
        <taxon>Cyanophyceae</taxon>
        <taxon>Acaryochloridales</taxon>
        <taxon>Acaryochloridaceae</taxon>
        <taxon>Acaryochloris</taxon>
        <taxon>Acaryochloris thomasi</taxon>
    </lineage>
</organism>
<evidence type="ECO:0000256" key="2">
    <source>
        <dbReference type="ARBA" id="ARBA00022741"/>
    </source>
</evidence>
<dbReference type="PANTHER" id="PTHR43289:SF34">
    <property type="entry name" value="SERINE_THREONINE-PROTEIN KINASE YBDM-RELATED"/>
    <property type="match status" value="1"/>
</dbReference>
<dbReference type="InterPro" id="IPR000719">
    <property type="entry name" value="Prot_kinase_dom"/>
</dbReference>
<accession>A0A2W1JZ33</accession>
<name>A0A2W1JZ33_9CYAN</name>
<reference evidence="7 8" key="1">
    <citation type="journal article" date="2018" name="Sci. Rep.">
        <title>A novel species of the marine cyanobacterium Acaryochloris with a unique pigment content and lifestyle.</title>
        <authorList>
            <person name="Partensky F."/>
            <person name="Six C."/>
            <person name="Ratin M."/>
            <person name="Garczarek L."/>
            <person name="Vaulot D."/>
            <person name="Probert I."/>
            <person name="Calteau A."/>
            <person name="Gourvil P."/>
            <person name="Marie D."/>
            <person name="Grebert T."/>
            <person name="Bouchier C."/>
            <person name="Le Panse S."/>
            <person name="Gachenot M."/>
            <person name="Rodriguez F."/>
            <person name="Garrido J.L."/>
        </authorList>
    </citation>
    <scope>NUCLEOTIDE SEQUENCE [LARGE SCALE GENOMIC DNA]</scope>
    <source>
        <strain evidence="7 8">RCC1774</strain>
    </source>
</reference>
<keyword evidence="1 7" id="KW-0808">Transferase</keyword>
<dbReference type="InterPro" id="IPR017441">
    <property type="entry name" value="Protein_kinase_ATP_BS"/>
</dbReference>
<dbReference type="PROSITE" id="PS00107">
    <property type="entry name" value="PROTEIN_KINASE_ATP"/>
    <property type="match status" value="1"/>
</dbReference>
<evidence type="ECO:0000256" key="1">
    <source>
        <dbReference type="ARBA" id="ARBA00022679"/>
    </source>
</evidence>
<keyword evidence="8" id="KW-1185">Reference proteome</keyword>
<dbReference type="Pfam" id="PF00069">
    <property type="entry name" value="Pkinase"/>
    <property type="match status" value="1"/>
</dbReference>
<dbReference type="EC" id="2.7.11.1" evidence="7"/>
<evidence type="ECO:0000259" key="6">
    <source>
        <dbReference type="PROSITE" id="PS50011"/>
    </source>
</evidence>
<evidence type="ECO:0000256" key="4">
    <source>
        <dbReference type="ARBA" id="ARBA00022840"/>
    </source>
</evidence>
<dbReference type="SMART" id="SM00220">
    <property type="entry name" value="S_TKc"/>
    <property type="match status" value="1"/>
</dbReference>
<gene>
    <name evidence="7" type="ORF">C1752_02092</name>
</gene>
<keyword evidence="3 7" id="KW-0418">Kinase</keyword>
<feature type="binding site" evidence="5">
    <location>
        <position position="47"/>
    </location>
    <ligand>
        <name>ATP</name>
        <dbReference type="ChEBI" id="CHEBI:30616"/>
    </ligand>
</feature>
<sequence>MKTCPLGTIDKNIAGPKYRVLGPIGQGQFGRVFCGIHRQTGKIVALKQLDNSRLTTPRFLHELNLLASLQHPNIVAFHTLEYSKSGRYLVMDYCEGGTLRQLIDTPGQLNLKQSLQLVIDVVEGLAHAHQRGIVHCDLKPENVLLTLTATGWMAHLSDFGVARLLAEPDSETRRGDTGSPAYMAPERFYSSYSPASDFYAAGVLLYELVLGHRPFSGTPGDLMTAHLNQFLEIPDTIPTVVSDIIRQATQKLPQKRFDSAQSMLKLLRLAAAAEERPTPISPPSELPVLHTTALAATVLALATDADQLYCGLDSQVTCQSITPAGFDEPTQYPITQGRVMQMWSSPQGLFIRTQRATAHALCWRPKASENEAAQDSSVHTLGTWQSESLKMTVESGGEWLGVATESSRLGGQCQILRLPTLQPRCSVAGSPTHWLTLDDRRGIMAIPEAQGVCLRLFNRRGNTFDYCRLPRPIHQLIQSQTHPYQVLALAAEASFWITLNPLRIKQIALPLSPTFGVATPWGYLLANQTGGVALINESGDLLRHLNLPVGNQDVVSEIASHQSQLIAATWSGQHGALYSFDLQPFIQ</sequence>
<proteinExistence type="predicted"/>
<dbReference type="CDD" id="cd14014">
    <property type="entry name" value="STKc_PknB_like"/>
    <property type="match status" value="1"/>
</dbReference>
<comment type="caution">
    <text evidence="7">The sequence shown here is derived from an EMBL/GenBank/DDBJ whole genome shotgun (WGS) entry which is preliminary data.</text>
</comment>
<evidence type="ECO:0000256" key="5">
    <source>
        <dbReference type="PROSITE-ProRule" id="PRU10141"/>
    </source>
</evidence>
<feature type="domain" description="Protein kinase" evidence="6">
    <location>
        <begin position="18"/>
        <end position="269"/>
    </location>
</feature>
<dbReference type="AlphaFoldDB" id="A0A2W1JZ33"/>
<dbReference type="EMBL" id="PQWO01000005">
    <property type="protein sequence ID" value="PZD73427.1"/>
    <property type="molecule type" value="Genomic_DNA"/>
</dbReference>
<keyword evidence="2 5" id="KW-0547">Nucleotide-binding</keyword>
<dbReference type="Gene3D" id="1.10.510.10">
    <property type="entry name" value="Transferase(Phosphotransferase) domain 1"/>
    <property type="match status" value="1"/>
</dbReference>
<keyword evidence="4 5" id="KW-0067">ATP-binding</keyword>
<evidence type="ECO:0000313" key="7">
    <source>
        <dbReference type="EMBL" id="PZD73427.1"/>
    </source>
</evidence>
<protein>
    <submittedName>
        <fullName evidence="7">Serine/threonine-protein kinase, photosystem II assembly protein</fullName>
        <ecNumber evidence="7">2.7.11.1</ecNumber>
    </submittedName>
</protein>
<dbReference type="PROSITE" id="PS50011">
    <property type="entry name" value="PROTEIN_KINASE_DOM"/>
    <property type="match status" value="1"/>
</dbReference>